<dbReference type="OrthoDB" id="690068at2759"/>
<dbReference type="CDD" id="cd04873">
    <property type="entry name" value="ACT_UUR-ACR-like"/>
    <property type="match status" value="1"/>
</dbReference>
<dbReference type="PANTHER" id="PTHR45844:SF17">
    <property type="entry name" value="TRANSCRIPTION FACTOR BHLH131"/>
    <property type="match status" value="1"/>
</dbReference>
<dbReference type="KEGG" id="cam:101500163"/>
<dbReference type="GO" id="GO:0005634">
    <property type="term" value="C:nucleus"/>
    <property type="evidence" value="ECO:0007669"/>
    <property type="project" value="UniProtKB-SubCell"/>
</dbReference>
<dbReference type="STRING" id="3827.A0A1S2XKR4"/>
<dbReference type="InterPro" id="IPR045865">
    <property type="entry name" value="ACT-like_dom_sf"/>
</dbReference>
<keyword evidence="5" id="KW-0539">Nucleus</keyword>
<dbReference type="InterPro" id="IPR045847">
    <property type="entry name" value="AIG1-like"/>
</dbReference>
<dbReference type="InterPro" id="IPR036638">
    <property type="entry name" value="HLH_DNA-bd_sf"/>
</dbReference>
<evidence type="ECO:0000259" key="7">
    <source>
        <dbReference type="PROSITE" id="PS50888"/>
    </source>
</evidence>
<dbReference type="PROSITE" id="PS50888">
    <property type="entry name" value="BHLH"/>
    <property type="match status" value="1"/>
</dbReference>
<keyword evidence="8" id="KW-1185">Reference proteome</keyword>
<proteinExistence type="predicted"/>
<dbReference type="InterPro" id="IPR011598">
    <property type="entry name" value="bHLH_dom"/>
</dbReference>
<protein>
    <submittedName>
        <fullName evidence="9">Transcription factor bHLH131</fullName>
    </submittedName>
</protein>
<accession>A0A1S2XKR4</accession>
<dbReference type="AlphaFoldDB" id="A0A1S2XKR4"/>
<dbReference type="SMART" id="SM00353">
    <property type="entry name" value="HLH"/>
    <property type="match status" value="1"/>
</dbReference>
<evidence type="ECO:0000256" key="2">
    <source>
        <dbReference type="ARBA" id="ARBA00023015"/>
    </source>
</evidence>
<keyword evidence="2" id="KW-0805">Transcription regulation</keyword>
<dbReference type="PaxDb" id="3827-XP_004489760.1"/>
<reference evidence="9" key="2">
    <citation type="submission" date="2025-08" db="UniProtKB">
        <authorList>
            <consortium name="RefSeq"/>
        </authorList>
    </citation>
    <scope>IDENTIFICATION</scope>
    <source>
        <tissue evidence="9">Etiolated seedlings</tissue>
    </source>
</reference>
<dbReference type="PANTHER" id="PTHR45844">
    <property type="entry name" value="TRANSCRIPTION FACTOR BHLH30"/>
    <property type="match status" value="1"/>
</dbReference>
<dbReference type="GO" id="GO:0003677">
    <property type="term" value="F:DNA binding"/>
    <property type="evidence" value="ECO:0007669"/>
    <property type="project" value="UniProtKB-KW"/>
</dbReference>
<evidence type="ECO:0000256" key="4">
    <source>
        <dbReference type="ARBA" id="ARBA00023163"/>
    </source>
</evidence>
<comment type="subcellular location">
    <subcellularLocation>
        <location evidence="1">Nucleus</location>
    </subcellularLocation>
</comment>
<dbReference type="RefSeq" id="XP_004489760.1">
    <property type="nucleotide sequence ID" value="XM_004489703.3"/>
</dbReference>
<feature type="coiled-coil region" evidence="6">
    <location>
        <begin position="90"/>
        <end position="117"/>
    </location>
</feature>
<name>A0A1S2XKR4_CICAR</name>
<evidence type="ECO:0000256" key="1">
    <source>
        <dbReference type="ARBA" id="ARBA00004123"/>
    </source>
</evidence>
<dbReference type="Proteomes" id="UP000087171">
    <property type="component" value="Chromosome Ca2"/>
</dbReference>
<dbReference type="Gene3D" id="4.10.280.10">
    <property type="entry name" value="Helix-loop-helix DNA-binding domain"/>
    <property type="match status" value="1"/>
</dbReference>
<evidence type="ECO:0000313" key="9">
    <source>
        <dbReference type="RefSeq" id="XP_004489760.1"/>
    </source>
</evidence>
<evidence type="ECO:0000256" key="6">
    <source>
        <dbReference type="SAM" id="Coils"/>
    </source>
</evidence>
<dbReference type="GO" id="GO:0046983">
    <property type="term" value="F:protein dimerization activity"/>
    <property type="evidence" value="ECO:0007669"/>
    <property type="project" value="InterPro"/>
</dbReference>
<dbReference type="SUPFAM" id="SSF47459">
    <property type="entry name" value="HLH, helix-loop-helix DNA-binding domain"/>
    <property type="match status" value="1"/>
</dbReference>
<dbReference type="GO" id="GO:0003700">
    <property type="term" value="F:DNA-binding transcription factor activity"/>
    <property type="evidence" value="ECO:0007669"/>
    <property type="project" value="InterPro"/>
</dbReference>
<reference evidence="8" key="1">
    <citation type="journal article" date="2013" name="Nat. Biotechnol.">
        <title>Draft genome sequence of chickpea (Cicer arietinum) provides a resource for trait improvement.</title>
        <authorList>
            <person name="Varshney R.K."/>
            <person name="Song C."/>
            <person name="Saxena R.K."/>
            <person name="Azam S."/>
            <person name="Yu S."/>
            <person name="Sharpe A.G."/>
            <person name="Cannon S."/>
            <person name="Baek J."/>
            <person name="Rosen B.D."/>
            <person name="Tar'an B."/>
            <person name="Millan T."/>
            <person name="Zhang X."/>
            <person name="Ramsay L.D."/>
            <person name="Iwata A."/>
            <person name="Wang Y."/>
            <person name="Nelson W."/>
            <person name="Farmer A.D."/>
            <person name="Gaur P.M."/>
            <person name="Soderlund C."/>
            <person name="Penmetsa R.V."/>
            <person name="Xu C."/>
            <person name="Bharti A.K."/>
            <person name="He W."/>
            <person name="Winter P."/>
            <person name="Zhao S."/>
            <person name="Hane J.K."/>
            <person name="Carrasquilla-Garcia N."/>
            <person name="Condie J.A."/>
            <person name="Upadhyaya H.D."/>
            <person name="Luo M.C."/>
            <person name="Thudi M."/>
            <person name="Gowda C.L."/>
            <person name="Singh N.P."/>
            <person name="Lichtenzveig J."/>
            <person name="Gali K.K."/>
            <person name="Rubio J."/>
            <person name="Nadarajan N."/>
            <person name="Dolezel J."/>
            <person name="Bansal K.C."/>
            <person name="Xu X."/>
            <person name="Edwards D."/>
            <person name="Zhang G."/>
            <person name="Kahl G."/>
            <person name="Gil J."/>
            <person name="Singh K.B."/>
            <person name="Datta S.K."/>
            <person name="Jackson S.A."/>
            <person name="Wang J."/>
            <person name="Cook D.R."/>
        </authorList>
    </citation>
    <scope>NUCLEOTIDE SEQUENCE [LARGE SCALE GENOMIC DNA]</scope>
    <source>
        <strain evidence="8">cv. CDC Frontier</strain>
    </source>
</reference>
<gene>
    <name evidence="9" type="primary">LOC101500163</name>
</gene>
<keyword evidence="6" id="KW-0175">Coiled coil</keyword>
<evidence type="ECO:0000256" key="3">
    <source>
        <dbReference type="ARBA" id="ARBA00023125"/>
    </source>
</evidence>
<keyword evidence="4" id="KW-0804">Transcription</keyword>
<dbReference type="eggNOG" id="ENOG502S24B">
    <property type="taxonomic scope" value="Eukaryota"/>
</dbReference>
<dbReference type="SUPFAM" id="SSF55021">
    <property type="entry name" value="ACT-like"/>
    <property type="match status" value="1"/>
</dbReference>
<dbReference type="GeneID" id="101500163"/>
<feature type="domain" description="BHLH" evidence="7">
    <location>
        <begin position="51"/>
        <end position="100"/>
    </location>
</feature>
<dbReference type="Gene3D" id="3.30.70.260">
    <property type="match status" value="1"/>
</dbReference>
<sequence length="215" mass="24604">MVLLRQGMQHVRNYYNSEAQMIRSNFPRPFISQTYKSSFTKQKSKVENKLLAAKKHSEAEKRRRMRINGQYETLRSILPNLIKKDKASILVETIKQVKELKKKASNLEEQNRGTLKEVKFPSGGDRLNLEKCNDEEGLVKATLSCEDRPGLMSSIARAIGSMKAKVVKTEMVTVGGRTKTVLWVQGIENESMGMLKSTLKVVMHKPSFKMRRFPQ</sequence>
<organism evidence="8 9">
    <name type="scientific">Cicer arietinum</name>
    <name type="common">Chickpea</name>
    <name type="synonym">Garbanzo</name>
    <dbReference type="NCBI Taxonomy" id="3827"/>
    <lineage>
        <taxon>Eukaryota</taxon>
        <taxon>Viridiplantae</taxon>
        <taxon>Streptophyta</taxon>
        <taxon>Embryophyta</taxon>
        <taxon>Tracheophyta</taxon>
        <taxon>Spermatophyta</taxon>
        <taxon>Magnoliopsida</taxon>
        <taxon>eudicotyledons</taxon>
        <taxon>Gunneridae</taxon>
        <taxon>Pentapetalae</taxon>
        <taxon>rosids</taxon>
        <taxon>fabids</taxon>
        <taxon>Fabales</taxon>
        <taxon>Fabaceae</taxon>
        <taxon>Papilionoideae</taxon>
        <taxon>50 kb inversion clade</taxon>
        <taxon>NPAAA clade</taxon>
        <taxon>Hologalegina</taxon>
        <taxon>IRL clade</taxon>
        <taxon>Cicereae</taxon>
        <taxon>Cicer</taxon>
    </lineage>
</organism>
<keyword evidence="3" id="KW-0238">DNA-binding</keyword>
<evidence type="ECO:0000313" key="8">
    <source>
        <dbReference type="Proteomes" id="UP000087171"/>
    </source>
</evidence>
<evidence type="ECO:0000256" key="5">
    <source>
        <dbReference type="ARBA" id="ARBA00023242"/>
    </source>
</evidence>
<dbReference type="Pfam" id="PF00010">
    <property type="entry name" value="HLH"/>
    <property type="match status" value="1"/>
</dbReference>